<dbReference type="GO" id="GO:0005524">
    <property type="term" value="F:ATP binding"/>
    <property type="evidence" value="ECO:0007669"/>
    <property type="project" value="UniProtKB-UniRule"/>
</dbReference>
<evidence type="ECO:0000256" key="9">
    <source>
        <dbReference type="ARBA" id="ARBA00047671"/>
    </source>
</evidence>
<dbReference type="InterPro" id="IPR036754">
    <property type="entry name" value="YbaK/aa-tRNA-synt-asso_dom_sf"/>
</dbReference>
<dbReference type="NCBIfam" id="TIGR00409">
    <property type="entry name" value="proS_fam_II"/>
    <property type="match status" value="1"/>
</dbReference>
<dbReference type="GO" id="GO:0004827">
    <property type="term" value="F:proline-tRNA ligase activity"/>
    <property type="evidence" value="ECO:0007669"/>
    <property type="project" value="UniProtKB-UniRule"/>
</dbReference>
<dbReference type="Proteomes" id="UP000289718">
    <property type="component" value="Unassembled WGS sequence"/>
</dbReference>
<dbReference type="OrthoDB" id="9809052at2"/>
<dbReference type="InterPro" id="IPR044140">
    <property type="entry name" value="ProRS_anticodon_short"/>
</dbReference>
<comment type="subunit">
    <text evidence="2 12">Homodimer.</text>
</comment>
<evidence type="ECO:0000256" key="3">
    <source>
        <dbReference type="ARBA" id="ARBA00022490"/>
    </source>
</evidence>
<dbReference type="CDD" id="cd04334">
    <property type="entry name" value="ProRS-INS"/>
    <property type="match status" value="1"/>
</dbReference>
<dbReference type="EC" id="6.1.1.15" evidence="12"/>
<evidence type="ECO:0000313" key="14">
    <source>
        <dbReference type="EMBL" id="RXK13165.1"/>
    </source>
</evidence>
<dbReference type="InterPro" id="IPR050062">
    <property type="entry name" value="Pro-tRNA_synthetase"/>
</dbReference>
<organism evidence="14 15">
    <name type="scientific">Halarcobacter mediterraneus</name>
    <dbReference type="NCBI Taxonomy" id="2023153"/>
    <lineage>
        <taxon>Bacteria</taxon>
        <taxon>Pseudomonadati</taxon>
        <taxon>Campylobacterota</taxon>
        <taxon>Epsilonproteobacteria</taxon>
        <taxon>Campylobacterales</taxon>
        <taxon>Arcobacteraceae</taxon>
        <taxon>Halarcobacter</taxon>
    </lineage>
</organism>
<dbReference type="HAMAP" id="MF_01569">
    <property type="entry name" value="Pro_tRNA_synth_type1"/>
    <property type="match status" value="1"/>
</dbReference>
<dbReference type="InterPro" id="IPR004500">
    <property type="entry name" value="Pro-tRNA-synth_IIa_bac-type"/>
</dbReference>
<dbReference type="InterPro" id="IPR002316">
    <property type="entry name" value="Pro-tRNA-ligase_IIa"/>
</dbReference>
<dbReference type="GO" id="GO:0002161">
    <property type="term" value="F:aminoacyl-tRNA deacylase activity"/>
    <property type="evidence" value="ECO:0007669"/>
    <property type="project" value="InterPro"/>
</dbReference>
<dbReference type="CDD" id="cd00779">
    <property type="entry name" value="ProRS_core_prok"/>
    <property type="match status" value="1"/>
</dbReference>
<dbReference type="Pfam" id="PF00587">
    <property type="entry name" value="tRNA-synt_2b"/>
    <property type="match status" value="1"/>
</dbReference>
<evidence type="ECO:0000313" key="15">
    <source>
        <dbReference type="Proteomes" id="UP000289718"/>
    </source>
</evidence>
<proteinExistence type="inferred from homology"/>
<protein>
    <recommendedName>
        <fullName evidence="12">Proline--tRNA ligase</fullName>
        <ecNumber evidence="12">6.1.1.15</ecNumber>
    </recommendedName>
    <alternativeName>
        <fullName evidence="12">Prolyl-tRNA synthetase</fullName>
        <shortName evidence="12">ProRS</shortName>
    </alternativeName>
</protein>
<name>A0A4Q1B2Z8_9BACT</name>
<evidence type="ECO:0000256" key="12">
    <source>
        <dbReference type="HAMAP-Rule" id="MF_01569"/>
    </source>
</evidence>
<dbReference type="PANTHER" id="PTHR42753:SF2">
    <property type="entry name" value="PROLINE--TRNA LIGASE"/>
    <property type="match status" value="1"/>
</dbReference>
<dbReference type="NCBIfam" id="NF006625">
    <property type="entry name" value="PRK09194.1"/>
    <property type="match status" value="1"/>
</dbReference>
<dbReference type="CDD" id="cd00861">
    <property type="entry name" value="ProRS_anticodon_short"/>
    <property type="match status" value="1"/>
</dbReference>
<dbReference type="PROSITE" id="PS50862">
    <property type="entry name" value="AA_TRNA_LIGASE_II"/>
    <property type="match status" value="1"/>
</dbReference>
<reference evidence="14 15" key="1">
    <citation type="submission" date="2017-09" db="EMBL/GenBank/DDBJ databases">
        <title>Genomics of the genus Arcobacter.</title>
        <authorList>
            <person name="Perez-Cataluna A."/>
            <person name="Figueras M.J."/>
            <person name="Salas-Masso N."/>
        </authorList>
    </citation>
    <scope>NUCLEOTIDE SEQUENCE [LARGE SCALE GENOMIC DNA]</scope>
    <source>
        <strain evidence="14 15">F156-34</strain>
    </source>
</reference>
<keyword evidence="8 12" id="KW-0030">Aminoacyl-tRNA synthetase</keyword>
<evidence type="ECO:0000256" key="5">
    <source>
        <dbReference type="ARBA" id="ARBA00022741"/>
    </source>
</evidence>
<dbReference type="SUPFAM" id="SSF55681">
    <property type="entry name" value="Class II aaRS and biotin synthetases"/>
    <property type="match status" value="1"/>
</dbReference>
<evidence type="ECO:0000256" key="4">
    <source>
        <dbReference type="ARBA" id="ARBA00022598"/>
    </source>
</evidence>
<evidence type="ECO:0000256" key="8">
    <source>
        <dbReference type="ARBA" id="ARBA00023146"/>
    </source>
</evidence>
<dbReference type="SUPFAM" id="SSF52954">
    <property type="entry name" value="Class II aaRS ABD-related"/>
    <property type="match status" value="1"/>
</dbReference>
<dbReference type="InterPro" id="IPR004154">
    <property type="entry name" value="Anticodon-bd"/>
</dbReference>
<gene>
    <name evidence="12" type="primary">proS</name>
    <name evidence="14" type="ORF">CP965_05030</name>
</gene>
<keyword evidence="4 12" id="KW-0436">Ligase</keyword>
<dbReference type="InterPro" id="IPR033730">
    <property type="entry name" value="ProRS_core_prok"/>
</dbReference>
<dbReference type="PRINTS" id="PR01046">
    <property type="entry name" value="TRNASYNTHPRO"/>
</dbReference>
<evidence type="ECO:0000256" key="7">
    <source>
        <dbReference type="ARBA" id="ARBA00022917"/>
    </source>
</evidence>
<dbReference type="InterPro" id="IPR006195">
    <property type="entry name" value="aa-tRNA-synth_II"/>
</dbReference>
<accession>A0A4Q1B2Z8</accession>
<dbReference type="Gene3D" id="3.90.960.10">
    <property type="entry name" value="YbaK/aminoacyl-tRNA synthetase-associated domain"/>
    <property type="match status" value="1"/>
</dbReference>
<keyword evidence="15" id="KW-1185">Reference proteome</keyword>
<dbReference type="AlphaFoldDB" id="A0A4Q1B2Z8"/>
<dbReference type="GO" id="GO:0005829">
    <property type="term" value="C:cytosol"/>
    <property type="evidence" value="ECO:0007669"/>
    <property type="project" value="TreeGrafter"/>
</dbReference>
<evidence type="ECO:0000256" key="11">
    <source>
        <dbReference type="ARBA" id="ARBA00060755"/>
    </source>
</evidence>
<feature type="domain" description="Aminoacyl-transfer RNA synthetases class-II family profile" evidence="13">
    <location>
        <begin position="38"/>
        <end position="476"/>
    </location>
</feature>
<dbReference type="Gene3D" id="3.40.50.800">
    <property type="entry name" value="Anticodon-binding domain"/>
    <property type="match status" value="1"/>
</dbReference>
<sequence length="574" mass="64301">MKFSQMFIPTTKETPNDATLPSHQFLIRGGFVCQTGAGIYDYMPLGKIVLDKIRKVVKEEMDKSGANEVQFGFVTPLSLWEESGRATTMGTELLRFKDRKNADFVLSPTNEEAVVNMVKNRITSYKDLPVNLYQINTKFRDEARPRFGLMRGREFLMKDAYSFHSSAEDLKREFDLMEQTYKNVYTRLGLDFRVVDADSGAIGGSGSKEFMVLADSGEDTIVVCPDCEYGANIEAATRAKRVVPNWQETTNTPISQEKVLTEGMKTIEEVSNFLSTSQAQSIKAVMKKAVYEENTEIVVFFVRGNDELEETKACNAVNALELVDANEDEIKEAGLVAGYCGPFGLPENINFVVDEEIKDEVGLVCGANEEDYHFTGTDLSTLKDVKYFDLIAVQEGDTCSCCGGKLQYTKGIEAGHIFQLGSKYSEAMDATFLDENGKAKPFEMGCYGIGVSRLVAAVIEQNHDEKGAIWTKETAPFLVDIIVSNAKKDDELEAGLKIYEDLKALNIETIIDDRKKERFGFKMSDFELIGFPYAIVVGKKLKDGFVEIIDRMTLEKEEVEINRVSQIIFEKIKN</sequence>
<keyword evidence="6 12" id="KW-0067">ATP-binding</keyword>
<comment type="subcellular location">
    <subcellularLocation>
        <location evidence="1 12">Cytoplasm</location>
    </subcellularLocation>
</comment>
<comment type="similarity">
    <text evidence="11 12">Belongs to the class-II aminoacyl-tRNA synthetase family. ProS type 1 subfamily.</text>
</comment>
<dbReference type="InterPro" id="IPR045864">
    <property type="entry name" value="aa-tRNA-synth_II/BPL/LPL"/>
</dbReference>
<dbReference type="SUPFAM" id="SSF55826">
    <property type="entry name" value="YbaK/ProRS associated domain"/>
    <property type="match status" value="1"/>
</dbReference>
<comment type="function">
    <text evidence="10 12">Catalyzes the attachment of proline to tRNA(Pro) in a two-step reaction: proline is first activated by ATP to form Pro-AMP and then transferred to the acceptor end of tRNA(Pro). As ProRS can inadvertently accommodate and process non-cognate amino acids such as alanine and cysteine, to avoid such errors it has two additional distinct editing activities against alanine. One activity is designated as 'pretransfer' editing and involves the tRNA(Pro)-independent hydrolysis of activated Ala-AMP. The other activity is designated 'posttransfer' editing and involves deacylation of mischarged Ala-tRNA(Pro). The misacylated Cys-tRNA(Pro) is not edited by ProRS.</text>
</comment>
<evidence type="ECO:0000256" key="6">
    <source>
        <dbReference type="ARBA" id="ARBA00022840"/>
    </source>
</evidence>
<dbReference type="RefSeq" id="WP_129060985.1">
    <property type="nucleotide sequence ID" value="NZ_NXIE01000002.1"/>
</dbReference>
<dbReference type="PANTHER" id="PTHR42753">
    <property type="entry name" value="MITOCHONDRIAL RIBOSOME PROTEIN L39/PROLYL-TRNA LIGASE FAMILY MEMBER"/>
    <property type="match status" value="1"/>
</dbReference>
<evidence type="ECO:0000256" key="1">
    <source>
        <dbReference type="ARBA" id="ARBA00004496"/>
    </source>
</evidence>
<dbReference type="EMBL" id="NXIE01000002">
    <property type="protein sequence ID" value="RXK13165.1"/>
    <property type="molecule type" value="Genomic_DNA"/>
</dbReference>
<dbReference type="InterPro" id="IPR002314">
    <property type="entry name" value="aa-tRNA-synt_IIb"/>
</dbReference>
<dbReference type="Pfam" id="PF04073">
    <property type="entry name" value="tRNA_edit"/>
    <property type="match status" value="1"/>
</dbReference>
<comment type="domain">
    <text evidence="12">Consists of three domains: the N-terminal catalytic domain, the editing domain and the C-terminal anticodon-binding domain.</text>
</comment>
<keyword evidence="3 12" id="KW-0963">Cytoplasm</keyword>
<dbReference type="FunFam" id="3.30.930.10:FF:000066">
    <property type="entry name" value="Proline--tRNA ligase"/>
    <property type="match status" value="1"/>
</dbReference>
<comment type="caution">
    <text evidence="14">The sequence shown here is derived from an EMBL/GenBank/DDBJ whole genome shotgun (WGS) entry which is preliminary data.</text>
</comment>
<dbReference type="Gene3D" id="3.30.930.10">
    <property type="entry name" value="Bira Bifunctional Protein, Domain 2"/>
    <property type="match status" value="1"/>
</dbReference>
<dbReference type="InterPro" id="IPR007214">
    <property type="entry name" value="YbaK/aa-tRNA-synth-assoc-dom"/>
</dbReference>
<dbReference type="InterPro" id="IPR023717">
    <property type="entry name" value="Pro-tRNA-Synthase_IIa_type1"/>
</dbReference>
<dbReference type="InterPro" id="IPR036621">
    <property type="entry name" value="Anticodon-bd_dom_sf"/>
</dbReference>
<comment type="catalytic activity">
    <reaction evidence="9 12">
        <text>tRNA(Pro) + L-proline + ATP = L-prolyl-tRNA(Pro) + AMP + diphosphate</text>
        <dbReference type="Rhea" id="RHEA:14305"/>
        <dbReference type="Rhea" id="RHEA-COMP:9700"/>
        <dbReference type="Rhea" id="RHEA-COMP:9702"/>
        <dbReference type="ChEBI" id="CHEBI:30616"/>
        <dbReference type="ChEBI" id="CHEBI:33019"/>
        <dbReference type="ChEBI" id="CHEBI:60039"/>
        <dbReference type="ChEBI" id="CHEBI:78442"/>
        <dbReference type="ChEBI" id="CHEBI:78532"/>
        <dbReference type="ChEBI" id="CHEBI:456215"/>
        <dbReference type="EC" id="6.1.1.15"/>
    </reaction>
</comment>
<dbReference type="FunFam" id="3.30.930.10:FF:000065">
    <property type="entry name" value="Proline--tRNA ligase"/>
    <property type="match status" value="1"/>
</dbReference>
<evidence type="ECO:0000256" key="10">
    <source>
        <dbReference type="ARBA" id="ARBA00053664"/>
    </source>
</evidence>
<dbReference type="Pfam" id="PF03129">
    <property type="entry name" value="HGTP_anticodon"/>
    <property type="match status" value="1"/>
</dbReference>
<keyword evidence="5 12" id="KW-0547">Nucleotide-binding</keyword>
<evidence type="ECO:0000256" key="2">
    <source>
        <dbReference type="ARBA" id="ARBA00011738"/>
    </source>
</evidence>
<keyword evidence="7 12" id="KW-0648">Protein biosynthesis</keyword>
<dbReference type="GO" id="GO:0006433">
    <property type="term" value="P:prolyl-tRNA aminoacylation"/>
    <property type="evidence" value="ECO:0007669"/>
    <property type="project" value="UniProtKB-UniRule"/>
</dbReference>
<evidence type="ECO:0000259" key="13">
    <source>
        <dbReference type="PROSITE" id="PS50862"/>
    </source>
</evidence>